<evidence type="ECO:0000313" key="2">
    <source>
        <dbReference type="Proteomes" id="UP001207252"/>
    </source>
</evidence>
<accession>A0ABT3BNU5</accession>
<organism evidence="1 2">
    <name type="scientific">Ureaplasma zalophigenitalium</name>
    <dbReference type="NCBI Taxonomy" id="907723"/>
    <lineage>
        <taxon>Bacteria</taxon>
        <taxon>Bacillati</taxon>
        <taxon>Mycoplasmatota</taxon>
        <taxon>Mycoplasmoidales</taxon>
        <taxon>Mycoplasmoidaceae</taxon>
        <taxon>Ureaplasma</taxon>
    </lineage>
</organism>
<dbReference type="EMBL" id="JAOXHJ010000001">
    <property type="protein sequence ID" value="MCV3753932.1"/>
    <property type="molecule type" value="Genomic_DNA"/>
</dbReference>
<dbReference type="RefSeq" id="WP_263817733.1">
    <property type="nucleotide sequence ID" value="NZ_JAOXHJ010000001.1"/>
</dbReference>
<name>A0ABT3BNU5_9BACT</name>
<comment type="caution">
    <text evidence="1">The sequence shown here is derived from an EMBL/GenBank/DDBJ whole genome shotgun (WGS) entry which is preliminary data.</text>
</comment>
<reference evidence="1 2" key="1">
    <citation type="journal article" date="2020" name="Int. J. Syst. Evol. Microbiol.">
        <title>Ureaplasma miroungigenitalium sp. nov. isolated from northern elephant seals (Mirounga angustirostris) and Ureaplasma zalophigenitalium sp. nov. isolated from California sea lions (Zalophus californianus).</title>
        <authorList>
            <person name="Volokhov D.V."/>
            <person name="Gulland F.M."/>
            <person name="Gao Y."/>
            <person name="Chizhikov V.E."/>
        </authorList>
    </citation>
    <scope>NUCLEOTIDE SEQUENCE [LARGE SCALE GENOMIC DNA]</scope>
    <source>
        <strain evidence="1 2">CSL7644-GEN</strain>
    </source>
</reference>
<dbReference type="Proteomes" id="UP001207252">
    <property type="component" value="Unassembled WGS sequence"/>
</dbReference>
<keyword evidence="2" id="KW-1185">Reference proteome</keyword>
<protein>
    <recommendedName>
        <fullName evidence="3">Lipoprotein</fullName>
    </recommendedName>
</protein>
<sequence length="622" mass="73916">MKKQQLFKKIAITGLICTTALIPLAITSCGFINKIAKENNGGVNPFNPGVNTENTADDNHLKPMQNWAKANYLEYNSTNEAFLKSNNKYFLKQLTWNEETFLSKLKPEDLVGENWKQFKPKKFKYTPVKDISDATQRITDNLGKGIVGDKEQAFLKGFNNLLKYGRWSSDETDEVKNEFTTDMNSPVQMNSIIKGMFNNQLNLNHEELKNILDQWCTYYGIIPRSYILPNSIEEFARLKQRTKLFEEKPKNIKDENYFSLVADGNWSYSKAMRNDLQILFQMGFPYDDDWNENIKPKKETLEYWENYTNQLGWNKAEVYHEFQQNYGDAWDVKYLVLKNYFFNFYFLPFSFGTTNKFNHINLYDVRDNVEVNATKDNGEPIDLQLATVLVGDEKYGFKVPQWDLMNPVLFGDMWLNLFLDSLEDLNFLGMQALIEWMDFKVRNDGNLRYKYINQYTDSDYIDFREYTPEMREKYLLDKLFERAIDVANWAKYPFSEYEAFGEKGDQLRSQTLAHMFPSFKVNDYEHNFAFFYQLIYDFLVPMYKLKGWDMPLRLTTFEHKMLDANKEEALIYDYAFWYVNTLLKKQNPDFVLLEKPKGYSQNYKPTETNEQRFLEIRNRWKI</sequence>
<evidence type="ECO:0000313" key="1">
    <source>
        <dbReference type="EMBL" id="MCV3753932.1"/>
    </source>
</evidence>
<dbReference type="NCBIfam" id="NF045940">
    <property type="entry name" value="ICE_LP_CDS14"/>
    <property type="match status" value="1"/>
</dbReference>
<proteinExistence type="predicted"/>
<evidence type="ECO:0008006" key="3">
    <source>
        <dbReference type="Google" id="ProtNLM"/>
    </source>
</evidence>
<gene>
    <name evidence="1" type="ORF">OF365_00915</name>
</gene>
<dbReference type="PROSITE" id="PS51257">
    <property type="entry name" value="PROKAR_LIPOPROTEIN"/>
    <property type="match status" value="1"/>
</dbReference>